<dbReference type="EMBL" id="QOQW01000003">
    <property type="protein sequence ID" value="RCK81009.1"/>
    <property type="molecule type" value="Genomic_DNA"/>
</dbReference>
<dbReference type="InterPro" id="IPR003135">
    <property type="entry name" value="ATP-grasp_carboxylate-amine"/>
</dbReference>
<evidence type="ECO:0000313" key="6">
    <source>
        <dbReference type="EMBL" id="RCK81009.1"/>
    </source>
</evidence>
<evidence type="ECO:0000256" key="1">
    <source>
        <dbReference type="ARBA" id="ARBA00022741"/>
    </source>
</evidence>
<dbReference type="GO" id="GO:0006164">
    <property type="term" value="P:purine nucleotide biosynthetic process"/>
    <property type="evidence" value="ECO:0007669"/>
    <property type="project" value="UniProtKB-KW"/>
</dbReference>
<proteinExistence type="predicted"/>
<gene>
    <name evidence="6" type="ORF">OZSIB_2386</name>
</gene>
<evidence type="ECO:0000256" key="4">
    <source>
        <dbReference type="PROSITE-ProRule" id="PRU00409"/>
    </source>
</evidence>
<dbReference type="Pfam" id="PF02222">
    <property type="entry name" value="ATP-grasp"/>
    <property type="match status" value="1"/>
</dbReference>
<dbReference type="PROSITE" id="PS50975">
    <property type="entry name" value="ATP_GRASP"/>
    <property type="match status" value="1"/>
</dbReference>
<organism evidence="6 7">
    <name type="scientific">Candidatus Ozemobacter sibiricus</name>
    <dbReference type="NCBI Taxonomy" id="2268124"/>
    <lineage>
        <taxon>Bacteria</taxon>
        <taxon>Candidatus Ozemobacteria</taxon>
        <taxon>Candidatus Ozemobacterales</taxon>
        <taxon>Candidatus Ozemobacteraceae</taxon>
        <taxon>Candidatus Ozemobacter</taxon>
    </lineage>
</organism>
<feature type="domain" description="ATP-grasp" evidence="5">
    <location>
        <begin position="53"/>
        <end position="244"/>
    </location>
</feature>
<evidence type="ECO:0000256" key="3">
    <source>
        <dbReference type="ARBA" id="ARBA00022840"/>
    </source>
</evidence>
<comment type="caution">
    <text evidence="6">The sequence shown here is derived from an EMBL/GenBank/DDBJ whole genome shotgun (WGS) entry which is preliminary data.</text>
</comment>
<name>A0A367ZTH6_9BACT</name>
<dbReference type="Gene3D" id="3.30.1490.20">
    <property type="entry name" value="ATP-grasp fold, A domain"/>
    <property type="match status" value="1"/>
</dbReference>
<accession>A0A367ZTH6</accession>
<evidence type="ECO:0000313" key="7">
    <source>
        <dbReference type="Proteomes" id="UP000252355"/>
    </source>
</evidence>
<keyword evidence="3 4" id="KW-0067">ATP-binding</keyword>
<dbReference type="AlphaFoldDB" id="A0A367ZTH6"/>
<dbReference type="InterPro" id="IPR011761">
    <property type="entry name" value="ATP-grasp"/>
</dbReference>
<dbReference type="InterPro" id="IPR013815">
    <property type="entry name" value="ATP_grasp_subdomain_1"/>
</dbReference>
<keyword evidence="1 4" id="KW-0547">Nucleotide-binding</keyword>
<dbReference type="GO" id="GO:0005524">
    <property type="term" value="F:ATP binding"/>
    <property type="evidence" value="ECO:0007669"/>
    <property type="project" value="UniProtKB-UniRule"/>
</dbReference>
<keyword evidence="2" id="KW-0658">Purine biosynthesis</keyword>
<dbReference type="GO" id="GO:0046872">
    <property type="term" value="F:metal ion binding"/>
    <property type="evidence" value="ECO:0007669"/>
    <property type="project" value="InterPro"/>
</dbReference>
<evidence type="ECO:0000259" key="5">
    <source>
        <dbReference type="PROSITE" id="PS50975"/>
    </source>
</evidence>
<sequence>MWWAAALGDLPSEPAPAAPTMTFEDRWFGRPEGKDLPWPESWRDALLDRGILRERLAKAGLPIPRWTRARSFEEASRWAVASQRFPLAIKSAINGSEGQGVYRLEGFRELSGFFERIKAQAPTADVILEDWVAAKAVVEVTMVPGRPPLVAQKGLARSLQAGTAWRMFPISLPAREAEAIRHLQETLRLAEAGPFPLLRLTIALTGQDCFLLAISGAVNRPEYHAGWCEAVGLAPLLGPGQPSAASPPASTPRFARLQFLGRPARLPPFPPQAPATKEFEVKRYFAAGHRAMALLTGNDPTELARQAVLLARLLEESTAA</sequence>
<dbReference type="Proteomes" id="UP000252355">
    <property type="component" value="Unassembled WGS sequence"/>
</dbReference>
<evidence type="ECO:0000256" key="2">
    <source>
        <dbReference type="ARBA" id="ARBA00022755"/>
    </source>
</evidence>
<dbReference type="SUPFAM" id="SSF56059">
    <property type="entry name" value="Glutathione synthetase ATP-binding domain-like"/>
    <property type="match status" value="1"/>
</dbReference>
<reference evidence="6 7" key="1">
    <citation type="submission" date="2018-05" db="EMBL/GenBank/DDBJ databases">
        <title>A metagenomic window into the 2 km-deep terrestrial subsurface aquifer revealed taxonomically and functionally diverse microbial community comprising novel uncultured bacterial lineages.</title>
        <authorList>
            <person name="Kadnikov V.V."/>
            <person name="Mardanov A.V."/>
            <person name="Beletsky A.V."/>
            <person name="Banks D."/>
            <person name="Pimenov N.V."/>
            <person name="Frank Y.A."/>
            <person name="Karnachuk O.V."/>
            <person name="Ravin N.V."/>
        </authorList>
    </citation>
    <scope>NUCLEOTIDE SEQUENCE [LARGE SCALE GENOMIC DNA]</scope>
    <source>
        <strain evidence="6">BY5</strain>
    </source>
</reference>
<protein>
    <recommendedName>
        <fullName evidence="5">ATP-grasp domain-containing protein</fullName>
    </recommendedName>
</protein>